<keyword evidence="1" id="KW-1133">Transmembrane helix</keyword>
<keyword evidence="1" id="KW-0812">Transmembrane</keyword>
<dbReference type="EMBL" id="CP002355">
    <property type="protein sequence ID" value="ADR33864.1"/>
    <property type="molecule type" value="Genomic_DNA"/>
</dbReference>
<dbReference type="AlphaFoldDB" id="E4TX23"/>
<gene>
    <name evidence="2" type="ordered locus">Sulku_1201</name>
</gene>
<dbReference type="RefSeq" id="WP_013460061.1">
    <property type="nucleotide sequence ID" value="NC_014762.1"/>
</dbReference>
<keyword evidence="3" id="KW-1185">Reference proteome</keyword>
<name>E4TX23_SULKY</name>
<dbReference type="STRING" id="709032.Sulku_1201"/>
<dbReference type="HOGENOM" id="CLU_2482142_0_0_7"/>
<evidence type="ECO:0000313" key="2">
    <source>
        <dbReference type="EMBL" id="ADR33864.1"/>
    </source>
</evidence>
<dbReference type="KEGG" id="sku:Sulku_1201"/>
<dbReference type="Proteomes" id="UP000008721">
    <property type="component" value="Chromosome"/>
</dbReference>
<proteinExistence type="predicted"/>
<sequence>MSQFLKCEFFTLLKLVGLLITVNIIVKIIGAESYSKVILLASVIAIVIYIFLFIWKFIRVLVTNDSEYQCKQGDTFKRALTWLSNIV</sequence>
<keyword evidence="2" id="KW-0675">Receptor</keyword>
<keyword evidence="1" id="KW-0472">Membrane</keyword>
<organism evidence="2 3">
    <name type="scientific">Sulfuricurvum kujiense (strain ATCC BAA-921 / DSM 16994 / JCM 11577 / YK-1)</name>
    <dbReference type="NCBI Taxonomy" id="709032"/>
    <lineage>
        <taxon>Bacteria</taxon>
        <taxon>Pseudomonadati</taxon>
        <taxon>Campylobacterota</taxon>
        <taxon>Epsilonproteobacteria</taxon>
        <taxon>Campylobacterales</taxon>
        <taxon>Sulfurimonadaceae</taxon>
        <taxon>Sulfuricurvum</taxon>
    </lineage>
</organism>
<evidence type="ECO:0000256" key="1">
    <source>
        <dbReference type="SAM" id="Phobius"/>
    </source>
</evidence>
<protein>
    <submittedName>
        <fullName evidence="2">Olfactory receptor Olr853</fullName>
    </submittedName>
</protein>
<reference evidence="2 3" key="1">
    <citation type="journal article" date="2012" name="Stand. Genomic Sci.">
        <title>Complete genome sequence of the sulfur compounds oxidizing chemolithoautotroph Sulfuricurvum kujiense type strain (YK-1(T)).</title>
        <authorList>
            <person name="Han C."/>
            <person name="Kotsyurbenko O."/>
            <person name="Chertkov O."/>
            <person name="Held B."/>
            <person name="Lapidus A."/>
            <person name="Nolan M."/>
            <person name="Lucas S."/>
            <person name="Hammon N."/>
            <person name="Deshpande S."/>
            <person name="Cheng J.F."/>
            <person name="Tapia R."/>
            <person name="Goodwin L.A."/>
            <person name="Pitluck S."/>
            <person name="Liolios K."/>
            <person name="Pagani I."/>
            <person name="Ivanova N."/>
            <person name="Mavromatis K."/>
            <person name="Mikhailova N."/>
            <person name="Pati A."/>
            <person name="Chen A."/>
            <person name="Palaniappan K."/>
            <person name="Land M."/>
            <person name="Hauser L."/>
            <person name="Chang Y.J."/>
            <person name="Jeffries C.D."/>
            <person name="Brambilla E.M."/>
            <person name="Rohde M."/>
            <person name="Spring S."/>
            <person name="Sikorski J."/>
            <person name="Goker M."/>
            <person name="Woyke T."/>
            <person name="Bristow J."/>
            <person name="Eisen J.A."/>
            <person name="Markowitz V."/>
            <person name="Hugenholtz P."/>
            <person name="Kyrpides N.C."/>
            <person name="Klenk H.P."/>
            <person name="Detter J.C."/>
        </authorList>
    </citation>
    <scope>NUCLEOTIDE SEQUENCE [LARGE SCALE GENOMIC DNA]</scope>
    <source>
        <strain evidence="3">ATCC BAA-921 / DSM 16994 / JCM 11577 / YK-1</strain>
    </source>
</reference>
<evidence type="ECO:0000313" key="3">
    <source>
        <dbReference type="Proteomes" id="UP000008721"/>
    </source>
</evidence>
<accession>E4TX23</accession>
<feature type="transmembrane region" description="Helical" evidence="1">
    <location>
        <begin position="37"/>
        <end position="58"/>
    </location>
</feature>
<feature type="transmembrane region" description="Helical" evidence="1">
    <location>
        <begin position="12"/>
        <end position="31"/>
    </location>
</feature>